<dbReference type="InterPro" id="IPR027623">
    <property type="entry name" value="AmmeMemoSam_A"/>
</dbReference>
<dbReference type="Proteomes" id="UP001431656">
    <property type="component" value="Chromosome"/>
</dbReference>
<organism evidence="2 3">
    <name type="scientific">Brooklawnia propionicigenes</name>
    <dbReference type="NCBI Taxonomy" id="3041175"/>
    <lineage>
        <taxon>Bacteria</taxon>
        <taxon>Bacillati</taxon>
        <taxon>Actinomycetota</taxon>
        <taxon>Actinomycetes</taxon>
        <taxon>Propionibacteriales</taxon>
        <taxon>Propionibacteriaceae</taxon>
        <taxon>Brooklawnia</taxon>
    </lineage>
</organism>
<dbReference type="SUPFAM" id="SSF143447">
    <property type="entry name" value="AMMECR1-like"/>
    <property type="match status" value="1"/>
</dbReference>
<accession>A0AAN0MGJ7</accession>
<dbReference type="InterPro" id="IPR002733">
    <property type="entry name" value="AMMECR1_domain"/>
</dbReference>
<evidence type="ECO:0000313" key="3">
    <source>
        <dbReference type="Proteomes" id="UP001431656"/>
    </source>
</evidence>
<dbReference type="RefSeq" id="WP_286268249.1">
    <property type="nucleotide sequence ID" value="NZ_AP028056.1"/>
</dbReference>
<dbReference type="InterPro" id="IPR027485">
    <property type="entry name" value="AMMECR1_N"/>
</dbReference>
<dbReference type="KEGG" id="broo:brsh051_12100"/>
<evidence type="ECO:0000313" key="2">
    <source>
        <dbReference type="EMBL" id="BEH01929.1"/>
    </source>
</evidence>
<dbReference type="EMBL" id="AP028056">
    <property type="protein sequence ID" value="BEH01929.1"/>
    <property type="molecule type" value="Genomic_DNA"/>
</dbReference>
<reference evidence="2" key="1">
    <citation type="journal article" date="2024" name="Int. J. Syst. Evol. Microbiol.">
        <title>Brooklawnia propionicigenes sp. nov., a facultatively anaerobic, propionate-producing bacterium isolated from a methanogenic reactor treating waste from cattle farms.</title>
        <authorList>
            <person name="Akita Y."/>
            <person name="Ueki A."/>
            <person name="Tonouchi A."/>
            <person name="Sugawara Y."/>
            <person name="Honma S."/>
            <person name="Kaku N."/>
            <person name="Ueki K."/>
        </authorList>
    </citation>
    <scope>NUCLEOTIDE SEQUENCE</scope>
    <source>
        <strain evidence="2">SH051</strain>
    </source>
</reference>
<dbReference type="PROSITE" id="PS51112">
    <property type="entry name" value="AMMECR1"/>
    <property type="match status" value="1"/>
</dbReference>
<protein>
    <recommendedName>
        <fullName evidence="1">AMMECR1 domain-containing protein</fullName>
    </recommendedName>
</protein>
<dbReference type="NCBIfam" id="TIGR04335">
    <property type="entry name" value="AmmeMemoSam_A"/>
    <property type="match status" value="1"/>
</dbReference>
<dbReference type="Gene3D" id="3.30.1490.150">
    <property type="entry name" value="Hypothetical protein ph0010, domain 2"/>
    <property type="match status" value="1"/>
</dbReference>
<dbReference type="PANTHER" id="PTHR13016">
    <property type="entry name" value="AMMECR1 HOMOLOG"/>
    <property type="match status" value="1"/>
</dbReference>
<sequence length="189" mass="20520">MPIPENAGQVLLPLARSAIAKKLKLPPVAVGEAAWLDEKAASFVTLTIGGELRGCIGSLVAHRTLRDDVTANAAAAAFGDPRFEPLTVSEYPAIRVEVSVLSTPEPMSFTSRADALAQLRPGVDGLILTSGRHRATFLPQVWAQLPSREEFVRALARKAGLAPDYWDNRMELDRYQVRSWAEPTPGTHP</sequence>
<dbReference type="PANTHER" id="PTHR13016:SF0">
    <property type="entry name" value="AMME SYNDROME CANDIDATE GENE 1 PROTEIN"/>
    <property type="match status" value="1"/>
</dbReference>
<keyword evidence="3" id="KW-1185">Reference proteome</keyword>
<name>A0AAN0MGJ7_9ACTN</name>
<dbReference type="NCBIfam" id="TIGR00296">
    <property type="entry name" value="TIGR00296 family protein"/>
    <property type="match status" value="1"/>
</dbReference>
<dbReference type="AlphaFoldDB" id="A0AAN0MGJ7"/>
<gene>
    <name evidence="2" type="ORF">brsh051_12100</name>
</gene>
<proteinExistence type="predicted"/>
<dbReference type="Pfam" id="PF01871">
    <property type="entry name" value="AMMECR1"/>
    <property type="match status" value="1"/>
</dbReference>
<evidence type="ECO:0000259" key="1">
    <source>
        <dbReference type="PROSITE" id="PS51112"/>
    </source>
</evidence>
<dbReference type="Gene3D" id="3.30.700.20">
    <property type="entry name" value="Hypothetical protein ph0010, domain 1"/>
    <property type="match status" value="1"/>
</dbReference>
<dbReference type="InterPro" id="IPR023473">
    <property type="entry name" value="AMMECR1"/>
</dbReference>
<dbReference type="InterPro" id="IPR036071">
    <property type="entry name" value="AMMECR1_dom_sf"/>
</dbReference>
<feature type="domain" description="AMMECR1" evidence="1">
    <location>
        <begin position="1"/>
        <end position="189"/>
    </location>
</feature>